<dbReference type="Proteomes" id="UP000002640">
    <property type="component" value="Unassembled WGS sequence"/>
</dbReference>
<accession>G4Z091</accession>
<dbReference type="GeneID" id="20655205"/>
<reference evidence="1 2" key="1">
    <citation type="journal article" date="2006" name="Science">
        <title>Phytophthora genome sequences uncover evolutionary origins and mechanisms of pathogenesis.</title>
        <authorList>
            <person name="Tyler B.M."/>
            <person name="Tripathy S."/>
            <person name="Zhang X."/>
            <person name="Dehal P."/>
            <person name="Jiang R.H."/>
            <person name="Aerts A."/>
            <person name="Arredondo F.D."/>
            <person name="Baxter L."/>
            <person name="Bensasson D."/>
            <person name="Beynon J.L."/>
            <person name="Chapman J."/>
            <person name="Damasceno C.M."/>
            <person name="Dorrance A.E."/>
            <person name="Dou D."/>
            <person name="Dickerman A.W."/>
            <person name="Dubchak I.L."/>
            <person name="Garbelotto M."/>
            <person name="Gijzen M."/>
            <person name="Gordon S.G."/>
            <person name="Govers F."/>
            <person name="Grunwald N.J."/>
            <person name="Huang W."/>
            <person name="Ivors K.L."/>
            <person name="Jones R.W."/>
            <person name="Kamoun S."/>
            <person name="Krampis K."/>
            <person name="Lamour K.H."/>
            <person name="Lee M.K."/>
            <person name="McDonald W.H."/>
            <person name="Medina M."/>
            <person name="Meijer H.J."/>
            <person name="Nordberg E.K."/>
            <person name="Maclean D.J."/>
            <person name="Ospina-Giraldo M.D."/>
            <person name="Morris P.F."/>
            <person name="Phuntumart V."/>
            <person name="Putnam N.H."/>
            <person name="Rash S."/>
            <person name="Rose J.K."/>
            <person name="Sakihama Y."/>
            <person name="Salamov A.A."/>
            <person name="Savidor A."/>
            <person name="Scheuring C.F."/>
            <person name="Smith B.M."/>
            <person name="Sobral B.W."/>
            <person name="Terry A."/>
            <person name="Torto-Alalibo T.A."/>
            <person name="Win J."/>
            <person name="Xu Z."/>
            <person name="Zhang H."/>
            <person name="Grigoriev I.V."/>
            <person name="Rokhsar D.S."/>
            <person name="Boore J.L."/>
        </authorList>
    </citation>
    <scope>NUCLEOTIDE SEQUENCE [LARGE SCALE GENOMIC DNA]</scope>
    <source>
        <strain evidence="1 2">P6497</strain>
    </source>
</reference>
<dbReference type="RefSeq" id="XP_009519936.1">
    <property type="nucleotide sequence ID" value="XM_009521641.1"/>
</dbReference>
<name>G4Z091_PHYSP</name>
<dbReference type="OMA" id="YRVHIST"/>
<keyword evidence="2" id="KW-1185">Reference proteome</keyword>
<dbReference type="KEGG" id="psoj:PHYSODRAFT_479998"/>
<dbReference type="EMBL" id="JH159152">
    <property type="protein sequence ID" value="EGZ24648.1"/>
    <property type="molecule type" value="Genomic_DNA"/>
</dbReference>
<evidence type="ECO:0000313" key="1">
    <source>
        <dbReference type="EMBL" id="EGZ24648.1"/>
    </source>
</evidence>
<sequence>MAPTAVSSMDTKPSPLGECVVYLGVLNYFFTVDEATPVVSRIGTVIGHLQLRITPYDEFVPYEHTDVDSTEEQVYEYMDRPLQYRVELRRLSQLAPQRFSHLSLRYTFFRETSTQTPRFQVDANGDSGPLGLEFRHVVDVSDALVKYVTGSTLSIEVRAWASDHLVPDTDLVVCAQLLGHTSAE</sequence>
<dbReference type="SMR" id="G4Z091"/>
<organism evidence="1 2">
    <name type="scientific">Phytophthora sojae (strain P6497)</name>
    <name type="common">Soybean stem and root rot agent</name>
    <name type="synonym">Phytophthora megasperma f. sp. glycines</name>
    <dbReference type="NCBI Taxonomy" id="1094619"/>
    <lineage>
        <taxon>Eukaryota</taxon>
        <taxon>Sar</taxon>
        <taxon>Stramenopiles</taxon>
        <taxon>Oomycota</taxon>
        <taxon>Peronosporomycetes</taxon>
        <taxon>Peronosporales</taxon>
        <taxon>Peronosporaceae</taxon>
        <taxon>Phytophthora</taxon>
    </lineage>
</organism>
<protein>
    <submittedName>
        <fullName evidence="1">Uncharacterized protein</fullName>
    </submittedName>
</protein>
<dbReference type="InParanoid" id="G4Z091"/>
<gene>
    <name evidence="1" type="ORF">PHYSODRAFT_479998</name>
</gene>
<proteinExistence type="predicted"/>
<evidence type="ECO:0000313" key="2">
    <source>
        <dbReference type="Proteomes" id="UP000002640"/>
    </source>
</evidence>
<dbReference type="AlphaFoldDB" id="G4Z091"/>